<evidence type="ECO:0000313" key="3">
    <source>
        <dbReference type="WBParaSite" id="ACRNAN_scaffold985.g29163.t1"/>
    </source>
</evidence>
<dbReference type="GO" id="GO:0006629">
    <property type="term" value="P:lipid metabolic process"/>
    <property type="evidence" value="ECO:0007669"/>
    <property type="project" value="InterPro"/>
</dbReference>
<dbReference type="WBParaSite" id="ACRNAN_scaffold985.g29163.t1">
    <property type="protein sequence ID" value="ACRNAN_scaffold985.g29163.t1"/>
    <property type="gene ID" value="ACRNAN_scaffold985.g29163"/>
</dbReference>
<dbReference type="Pfam" id="PF01764">
    <property type="entry name" value="Lipase_3"/>
    <property type="match status" value="1"/>
</dbReference>
<protein>
    <submittedName>
        <fullName evidence="3">Fungal lipase-like domain-containing protein</fullName>
    </submittedName>
</protein>
<name>A0A914ENU3_9BILA</name>
<dbReference type="InterPro" id="IPR002921">
    <property type="entry name" value="Fungal_lipase-type"/>
</dbReference>
<dbReference type="Proteomes" id="UP000887540">
    <property type="component" value="Unplaced"/>
</dbReference>
<dbReference type="Gene3D" id="3.40.50.1820">
    <property type="entry name" value="alpha/beta hydrolase"/>
    <property type="match status" value="1"/>
</dbReference>
<evidence type="ECO:0000259" key="1">
    <source>
        <dbReference type="Pfam" id="PF01764"/>
    </source>
</evidence>
<reference evidence="3" key="1">
    <citation type="submission" date="2022-11" db="UniProtKB">
        <authorList>
            <consortium name="WormBaseParasite"/>
        </authorList>
    </citation>
    <scope>IDENTIFICATION</scope>
</reference>
<dbReference type="CDD" id="cd00519">
    <property type="entry name" value="Lipase_3"/>
    <property type="match status" value="1"/>
</dbReference>
<dbReference type="SUPFAM" id="SSF53474">
    <property type="entry name" value="alpha/beta-Hydrolases"/>
    <property type="match status" value="1"/>
</dbReference>
<dbReference type="PANTHER" id="PTHR45908">
    <property type="entry name" value="PROTEIN CBG11750-RELATED"/>
    <property type="match status" value="1"/>
</dbReference>
<dbReference type="PANTHER" id="PTHR45908:SF11">
    <property type="entry name" value="FUNGAL LIPASE-LIKE DOMAIN-CONTAINING PROTEIN"/>
    <property type="match status" value="1"/>
</dbReference>
<evidence type="ECO:0000313" key="2">
    <source>
        <dbReference type="Proteomes" id="UP000887540"/>
    </source>
</evidence>
<keyword evidence="2" id="KW-1185">Reference proteome</keyword>
<dbReference type="AlphaFoldDB" id="A0A914ENU3"/>
<dbReference type="InterPro" id="IPR029058">
    <property type="entry name" value="AB_hydrolase_fold"/>
</dbReference>
<feature type="domain" description="Fungal lipase-type" evidence="1">
    <location>
        <begin position="53"/>
        <end position="188"/>
    </location>
</feature>
<organism evidence="2 3">
    <name type="scientific">Acrobeloides nanus</name>
    <dbReference type="NCBI Taxonomy" id="290746"/>
    <lineage>
        <taxon>Eukaryota</taxon>
        <taxon>Metazoa</taxon>
        <taxon>Ecdysozoa</taxon>
        <taxon>Nematoda</taxon>
        <taxon>Chromadorea</taxon>
        <taxon>Rhabditida</taxon>
        <taxon>Tylenchina</taxon>
        <taxon>Cephalobomorpha</taxon>
        <taxon>Cephaloboidea</taxon>
        <taxon>Cephalobidae</taxon>
        <taxon>Acrobeloides</taxon>
    </lineage>
</organism>
<accession>A0A914ENU3</accession>
<proteinExistence type="predicted"/>
<sequence>MASTAYGTNPASCVAKFFPDSQFIRQVTVPCDIISDYCSGFTAVSHTDGAIILAFAGSQTTQQIFMQGGYTIFYPKVIFAGGNVNYYFWNGMNSIWTNGMEDDFTNLIQTYPSYEVWVTGHSLGAAEASLAAALISSLNYTTPDKIKLITFGQPRTGDLGYSNNYPILVPYAYRVVHRQDAIAQLPPKEFLGYLHHKSEVWYNNNMAVGLNYTVCNEAESNDCSDGNTANLSWDDHNYYFNTSVLYLKGGC</sequence>